<dbReference type="InterPro" id="IPR005174">
    <property type="entry name" value="KIB1-4_b-propeller"/>
</dbReference>
<protein>
    <recommendedName>
        <fullName evidence="1">KIB1-4 beta-propeller domain-containing protein</fullName>
    </recommendedName>
</protein>
<dbReference type="PANTHER" id="PTHR44259:SF34">
    <property type="entry name" value="DUF295 DOMAIN-CONTAINING PROTEIN"/>
    <property type="match status" value="1"/>
</dbReference>
<reference evidence="2" key="1">
    <citation type="submission" date="2020-10" db="EMBL/GenBank/DDBJ databases">
        <authorList>
            <person name="Han B."/>
            <person name="Lu T."/>
            <person name="Zhao Q."/>
            <person name="Huang X."/>
            <person name="Zhao Y."/>
        </authorList>
    </citation>
    <scope>NUCLEOTIDE SEQUENCE</scope>
</reference>
<gene>
    <name evidence="2" type="ORF">NCGR_LOCUS45354</name>
</gene>
<accession>A0A811QVH9</accession>
<keyword evidence="3" id="KW-1185">Reference proteome</keyword>
<evidence type="ECO:0000259" key="1">
    <source>
        <dbReference type="Pfam" id="PF03478"/>
    </source>
</evidence>
<proteinExistence type="predicted"/>
<dbReference type="PANTHER" id="PTHR44259">
    <property type="entry name" value="OS07G0183000 PROTEIN-RELATED"/>
    <property type="match status" value="1"/>
</dbReference>
<evidence type="ECO:0000313" key="2">
    <source>
        <dbReference type="EMBL" id="CAD6261969.1"/>
    </source>
</evidence>
<feature type="domain" description="KIB1-4 beta-propeller" evidence="1">
    <location>
        <begin position="100"/>
        <end position="393"/>
    </location>
</feature>
<dbReference type="InterPro" id="IPR050942">
    <property type="entry name" value="F-box_BR-signaling"/>
</dbReference>
<dbReference type="EMBL" id="CAJGYO010000012">
    <property type="protein sequence ID" value="CAD6261969.1"/>
    <property type="molecule type" value="Genomic_DNA"/>
</dbReference>
<dbReference type="AlphaFoldDB" id="A0A811QVH9"/>
<comment type="caution">
    <text evidence="2">The sequence shown here is derived from an EMBL/GenBank/DDBJ whole genome shotgun (WGS) entry which is preliminary data.</text>
</comment>
<name>A0A811QVH9_9POAL</name>
<dbReference type="Proteomes" id="UP000604825">
    <property type="component" value="Unassembled WGS sequence"/>
</dbReference>
<dbReference type="OrthoDB" id="642536at2759"/>
<evidence type="ECO:0000313" key="3">
    <source>
        <dbReference type="Proteomes" id="UP000604825"/>
    </source>
</evidence>
<organism evidence="2 3">
    <name type="scientific">Miscanthus lutarioriparius</name>
    <dbReference type="NCBI Taxonomy" id="422564"/>
    <lineage>
        <taxon>Eukaryota</taxon>
        <taxon>Viridiplantae</taxon>
        <taxon>Streptophyta</taxon>
        <taxon>Embryophyta</taxon>
        <taxon>Tracheophyta</taxon>
        <taxon>Spermatophyta</taxon>
        <taxon>Magnoliopsida</taxon>
        <taxon>Liliopsida</taxon>
        <taxon>Poales</taxon>
        <taxon>Poaceae</taxon>
        <taxon>PACMAD clade</taxon>
        <taxon>Panicoideae</taxon>
        <taxon>Andropogonodae</taxon>
        <taxon>Andropogoneae</taxon>
        <taxon>Saccharinae</taxon>
        <taxon>Miscanthus</taxon>
    </lineage>
</organism>
<sequence>MSSGSNDADTAPWADFLPELCVLVLDHLDVIGIIRFPAVCSDWATASKNTHCPRLLSGTPTLLTSSLDPEGYDIEYDVEPGAFGLHDVTTGKSCYGEAEGLKKRTWIGGKNDWLVTTDLRCSVELLNPITGVRVPLPSFATIPGVEVVEVRDRGPGVSFEKSPHHFQKVTPRFRMPAHRLQKVMLCRTPAHPSGYLAVALFSSGDSTGLVAFTAADDKRWTLLKNPEGLHYLGKYTDVTVHKGKVLAVATSGNICSWDMDVGTTTEPTILPPLDIDIDYWVKRVFYLATSSGGDLQLVCMFGDNEDIKDTRWWRIVFDFQWSFWPRSVLLHELDAVTDTWRRVGDLGGGRALFVGANYPFYVDVPRDGSTDPLLQADCVYVTDLINCDAGIFDLKLGDDFKFNLDARFCYPALSDPLQMPMWFRPTAALPKSTSARSIEEQQTLLL</sequence>
<dbReference type="Pfam" id="PF03478">
    <property type="entry name" value="Beta-prop_KIB1-4"/>
    <property type="match status" value="1"/>
</dbReference>